<dbReference type="WormBase" id="F57B10.4b">
    <property type="protein sequence ID" value="CE54315"/>
    <property type="gene ID" value="WBGene00019002"/>
    <property type="gene designation" value="syp-6"/>
</dbReference>
<dbReference type="AlphaFoldDB" id="A0A7R9SUX0"/>
<dbReference type="FunCoup" id="A0A7R9SUX0">
    <property type="interactions" value="9"/>
</dbReference>
<keyword evidence="2" id="KW-0675">Receptor</keyword>
<dbReference type="CTD" id="172375"/>
<dbReference type="AGR" id="WB:WBGene00019002"/>
<dbReference type="SMR" id="A0A7R9SUX0"/>
<feature type="region of interest" description="Disordered" evidence="1">
    <location>
        <begin position="534"/>
        <end position="584"/>
    </location>
</feature>
<feature type="compositionally biased region" description="Polar residues" evidence="1">
    <location>
        <begin position="481"/>
        <end position="503"/>
    </location>
</feature>
<dbReference type="EMBL" id="BX284601">
    <property type="protein sequence ID" value="CAD8107986.1"/>
    <property type="molecule type" value="Genomic_DNA"/>
</dbReference>
<protein>
    <submittedName>
        <fullName evidence="2">Thyroid receptor-interacting protein 11</fullName>
    </submittedName>
</protein>
<accession>A0A7R9SUX0</accession>
<organism evidence="2 3">
    <name type="scientific">Caenorhabditis elegans</name>
    <dbReference type="NCBI Taxonomy" id="6239"/>
    <lineage>
        <taxon>Eukaryota</taxon>
        <taxon>Metazoa</taxon>
        <taxon>Ecdysozoa</taxon>
        <taxon>Nematoda</taxon>
        <taxon>Chromadorea</taxon>
        <taxon>Rhabditida</taxon>
        <taxon>Rhabditina</taxon>
        <taxon>Rhabditomorpha</taxon>
        <taxon>Rhabditoidea</taxon>
        <taxon>Rhabditidae</taxon>
        <taxon>Peloderinae</taxon>
        <taxon>Caenorhabditis</taxon>
    </lineage>
</organism>
<feature type="compositionally biased region" description="Acidic residues" evidence="1">
    <location>
        <begin position="667"/>
        <end position="679"/>
    </location>
</feature>
<reference evidence="2 3" key="1">
    <citation type="journal article" date="1998" name="Science">
        <title>Genome sequence of the nematode C. elegans: a platform for investigating biology.</title>
        <authorList>
            <consortium name="The C. elegans sequencing consortium"/>
            <person name="Sulson J.E."/>
            <person name="Waterston R."/>
        </authorList>
    </citation>
    <scope>NUCLEOTIDE SEQUENCE [LARGE SCALE GENOMIC DNA]</scope>
    <source>
        <strain evidence="2 3">Bristol N2</strain>
    </source>
</reference>
<dbReference type="KEGG" id="cel:CELE_F57B10.4"/>
<name>A0A7R9SUX0_CAEEL</name>
<dbReference type="RefSeq" id="NP_001379336.1">
    <property type="nucleotide sequence ID" value="NM_001392460.1"/>
</dbReference>
<keyword evidence="5" id="KW-1267">Proteomics identification</keyword>
<evidence type="ECO:0000313" key="3">
    <source>
        <dbReference type="Proteomes" id="UP000001940"/>
    </source>
</evidence>
<gene>
    <name evidence="2 4" type="primary">syp-6</name>
    <name evidence="2" type="ORF">CELE_F57B10.4</name>
    <name evidence="4" type="ORF">F57B10.4</name>
</gene>
<evidence type="ECO:0000256" key="1">
    <source>
        <dbReference type="SAM" id="MobiDB-lite"/>
    </source>
</evidence>
<dbReference type="GeneID" id="172375"/>
<feature type="region of interest" description="Disordered" evidence="1">
    <location>
        <begin position="466"/>
        <end position="503"/>
    </location>
</feature>
<feature type="compositionally biased region" description="Polar residues" evidence="1">
    <location>
        <begin position="649"/>
        <end position="666"/>
    </location>
</feature>
<feature type="compositionally biased region" description="Low complexity" evidence="1">
    <location>
        <begin position="566"/>
        <end position="579"/>
    </location>
</feature>
<evidence type="ECO:0000313" key="4">
    <source>
        <dbReference type="WormBase" id="F57B10.4b"/>
    </source>
</evidence>
<sequence>MAPVLGLLENEAKVKSIIRNNNLLEKKFSSFQRQCRDLSRNHALLDSCCSQVKHSATAAEEMSVSDKDVKNHQKKLHSFLAQSTDQVNSTIDKMDFFCSKGNHSLPMEMSVLSITLPYEACIEKSAKKHETMVFSIDEVSSAVQHLENEKVDVEKRQSSTGKLIFQTEKEIMKLKEEIQVNTNLESNIIQLSLEKLSSVKDSSTSENVYKAKLEEEINEARQIYEDALKQDVISQESAMMTQQLESLNELCSDLSDLNKINLTSIEKFPDCNEVCELSDELQTLEKSEAENSESIINLEASLEDIKYQNKKVRKSFDQINQLENAYIVKKEVLTRKKSAIEDVKRQIAESKITLNKLKVTVRAVERSDTPENVESKKEEAFRRLVASSTELPGPESFQRDNVRNVEKSLRFKKWNQRTTSQSSFTSVLDSTRSIGPIGVHYPGIKLINKDAATPTEVIRKITSELNESATSEDSTFDDDTGTTQDESGLNAFFNSPVSKEQTSMRPQFSMIAHMEKYDTMQAKKNMDKLPDNVRRESEMEHISHNYGRPSEVNRPASVSSKRHDPAASISATSEESILSGTTQDESMLNDFFNPTGTDEKLNDVEFSMTAHVAEFDNRQKAKRAAEQIKKSSSKISGKKEESVADDKSGSGNSYVAESEAGFSQGSEENESMDDEDLVAPDDGGLDQTIWDGDD</sequence>
<proteinExistence type="evidence at protein level"/>
<feature type="compositionally biased region" description="Basic and acidic residues" evidence="1">
    <location>
        <begin position="614"/>
        <end position="629"/>
    </location>
</feature>
<keyword evidence="3" id="KW-1185">Reference proteome</keyword>
<dbReference type="Proteomes" id="UP000001940">
    <property type="component" value="Chromosome I"/>
</dbReference>
<dbReference type="OrthoDB" id="5830762at2759"/>
<dbReference type="InParanoid" id="A0A7R9SUX0"/>
<evidence type="ECO:0000313" key="2">
    <source>
        <dbReference type="EMBL" id="CAD8107986.1"/>
    </source>
</evidence>
<evidence type="ECO:0007829" key="5">
    <source>
        <dbReference type="PeptideAtlas" id="A0A7R9SUX0"/>
    </source>
</evidence>
<feature type="compositionally biased region" description="Basic and acidic residues" evidence="1">
    <location>
        <begin position="534"/>
        <end position="543"/>
    </location>
</feature>
<feature type="region of interest" description="Disordered" evidence="1">
    <location>
        <begin position="614"/>
        <end position="694"/>
    </location>
</feature>
<feature type="compositionally biased region" description="Basic and acidic residues" evidence="1">
    <location>
        <begin position="637"/>
        <end position="648"/>
    </location>
</feature>